<feature type="domain" description="Starch synthase catalytic" evidence="10">
    <location>
        <begin position="2"/>
        <end position="242"/>
    </location>
</feature>
<dbReference type="EMBL" id="CP024847">
    <property type="protein sequence ID" value="AUR51865.1"/>
    <property type="molecule type" value="Genomic_DNA"/>
</dbReference>
<dbReference type="Proteomes" id="UP000236655">
    <property type="component" value="Chromosome"/>
</dbReference>
<dbReference type="GO" id="GO:0004373">
    <property type="term" value="F:alpha-1,4-glucan glucosyltransferase (UDP-glucose donor) activity"/>
    <property type="evidence" value="ECO:0007669"/>
    <property type="project" value="InterPro"/>
</dbReference>
<dbReference type="UniPathway" id="UPA00164"/>
<evidence type="ECO:0000256" key="6">
    <source>
        <dbReference type="ARBA" id="ARBA00022679"/>
    </source>
</evidence>
<dbReference type="RefSeq" id="WP_102951161.1">
    <property type="nucleotide sequence ID" value="NZ_CP024847.1"/>
</dbReference>
<accession>A0A2I7N6L9</accession>
<evidence type="ECO:0000256" key="3">
    <source>
        <dbReference type="ARBA" id="ARBA00004964"/>
    </source>
</evidence>
<keyword evidence="6 8" id="KW-0808">Transferase</keyword>
<evidence type="ECO:0000256" key="5">
    <source>
        <dbReference type="ARBA" id="ARBA00022676"/>
    </source>
</evidence>
<dbReference type="AlphaFoldDB" id="A0A2I7N6L9"/>
<proteinExistence type="inferred from homology"/>
<evidence type="ECO:0000259" key="10">
    <source>
        <dbReference type="Pfam" id="PF08323"/>
    </source>
</evidence>
<comment type="pathway">
    <text evidence="3 8">Glycan biosynthesis; glycogen biosynthesis.</text>
</comment>
<keyword evidence="12" id="KW-1185">Reference proteome</keyword>
<feature type="binding site" evidence="8">
    <location>
        <position position="15"/>
    </location>
    <ligand>
        <name>ADP-alpha-D-glucose</name>
        <dbReference type="ChEBI" id="CHEBI:57498"/>
    </ligand>
</feature>
<evidence type="ECO:0000313" key="11">
    <source>
        <dbReference type="EMBL" id="AUR51865.1"/>
    </source>
</evidence>
<dbReference type="HAMAP" id="MF_00484">
    <property type="entry name" value="Glycogen_synth"/>
    <property type="match status" value="1"/>
</dbReference>
<dbReference type="InterPro" id="IPR001296">
    <property type="entry name" value="Glyco_trans_1"/>
</dbReference>
<evidence type="ECO:0000256" key="8">
    <source>
        <dbReference type="HAMAP-Rule" id="MF_00484"/>
    </source>
</evidence>
<keyword evidence="5 8" id="KW-0328">Glycosyltransferase</keyword>
<comment type="function">
    <text evidence="2 8">Synthesizes alpha-1,4-glucan chains using ADP-glucose.</text>
</comment>
<dbReference type="EC" id="2.4.1.21" evidence="8"/>
<dbReference type="Gene3D" id="3.40.50.2000">
    <property type="entry name" value="Glycogen Phosphorylase B"/>
    <property type="match status" value="2"/>
</dbReference>
<protein>
    <recommendedName>
        <fullName evidence="8">Glycogen synthase</fullName>
        <ecNumber evidence="8">2.4.1.21</ecNumber>
    </recommendedName>
    <alternativeName>
        <fullName evidence="8">Starch [bacterial glycogen] synthase</fullName>
    </alternativeName>
</protein>
<gene>
    <name evidence="8" type="primary">glgA</name>
    <name evidence="11" type="ORF">CUN60_05990</name>
</gene>
<dbReference type="CDD" id="cd03791">
    <property type="entry name" value="GT5_Glycogen_synthase_DULL1-like"/>
    <property type="match status" value="1"/>
</dbReference>
<dbReference type="OrthoDB" id="9808590at2"/>
<dbReference type="InterPro" id="IPR011835">
    <property type="entry name" value="GS/SS"/>
</dbReference>
<dbReference type="GO" id="GO:0005829">
    <property type="term" value="C:cytosol"/>
    <property type="evidence" value="ECO:0007669"/>
    <property type="project" value="TreeGrafter"/>
</dbReference>
<evidence type="ECO:0000313" key="12">
    <source>
        <dbReference type="Proteomes" id="UP000236655"/>
    </source>
</evidence>
<feature type="domain" description="Glycosyl transferase family 1" evidence="9">
    <location>
        <begin position="292"/>
        <end position="460"/>
    </location>
</feature>
<keyword evidence="7 8" id="KW-0320">Glycogen biosynthesis</keyword>
<reference evidence="12" key="1">
    <citation type="submission" date="2017-11" db="EMBL/GenBank/DDBJ databases">
        <authorList>
            <person name="Chan K.G."/>
            <person name="Lee L.S."/>
        </authorList>
    </citation>
    <scope>NUCLEOTIDE SEQUENCE [LARGE SCALE GENOMIC DNA]</scope>
    <source>
        <strain evidence="12">DSM 100970</strain>
    </source>
</reference>
<dbReference type="GO" id="GO:0009011">
    <property type="term" value="F:alpha-1,4-glucan glucosyltransferase (ADP-glucose donor) activity"/>
    <property type="evidence" value="ECO:0007669"/>
    <property type="project" value="UniProtKB-UniRule"/>
</dbReference>
<organism evidence="11 12">
    <name type="scientific">Aquella oligotrophica</name>
    <dbReference type="NCBI Taxonomy" id="2067065"/>
    <lineage>
        <taxon>Bacteria</taxon>
        <taxon>Pseudomonadati</taxon>
        <taxon>Pseudomonadota</taxon>
        <taxon>Betaproteobacteria</taxon>
        <taxon>Neisseriales</taxon>
        <taxon>Neisseriaceae</taxon>
        <taxon>Aquella</taxon>
    </lineage>
</organism>
<name>A0A2I7N6L9_9NEIS</name>
<dbReference type="PANTHER" id="PTHR45825:SF11">
    <property type="entry name" value="ALPHA AMYLASE DOMAIN-CONTAINING PROTEIN"/>
    <property type="match status" value="1"/>
</dbReference>
<dbReference type="NCBIfam" id="TIGR02095">
    <property type="entry name" value="glgA"/>
    <property type="match status" value="1"/>
</dbReference>
<evidence type="ECO:0000256" key="1">
    <source>
        <dbReference type="ARBA" id="ARBA00001478"/>
    </source>
</evidence>
<dbReference type="NCBIfam" id="NF001899">
    <property type="entry name" value="PRK00654.1-2"/>
    <property type="match status" value="1"/>
</dbReference>
<sequence>MRILHVCSELYPILKTGGLADVAGALPLALESLGSENRVLVPGFPAFMEGINEKEIIADLTDEFGGLNVKLLMGKLPGTNITAYIIESPDLYDRSGNPYADSNNQPYSDNYRRFALLGWIAAKIANDLDPNWRPQVLHGHDWHAGLAPAYIKAMELTQGVQLAGSVFTVHNLAYQGVFPAYTFAELNLPNHFYNVNGLEFYSQISFLKAGLFYADKITTVSPTYAKEIQTEEQGCGLQGLLNTRRNDLSGILNGVDENVWNPAKDPIIAANYTVKSLTGKQKCRIALQEYAKIAVQEDKPIFVVVSRLTEQKGLNLVLAGIDEIIEKGGQLVILGSGDKELEKAYKAIAKKHKDQVSVQIGYDEEHAHRLIAGGDIILVPSRFEPCGLTQLYGLLYGTLPLVHNVGGLHDTVTDSSLENLAEDTATGFIFNEFELDAYKAAVKRAFALYSRKADWKKTQKRAMQSNFGWSNSATEYLQIYKQIAR</sequence>
<dbReference type="KEGG" id="nba:CUN60_05990"/>
<evidence type="ECO:0000259" key="9">
    <source>
        <dbReference type="Pfam" id="PF00534"/>
    </source>
</evidence>
<evidence type="ECO:0000256" key="7">
    <source>
        <dbReference type="ARBA" id="ARBA00023056"/>
    </source>
</evidence>
<dbReference type="GO" id="GO:0005978">
    <property type="term" value="P:glycogen biosynthetic process"/>
    <property type="evidence" value="ECO:0007669"/>
    <property type="project" value="UniProtKB-UniRule"/>
</dbReference>
<dbReference type="Pfam" id="PF08323">
    <property type="entry name" value="Glyco_transf_5"/>
    <property type="match status" value="1"/>
</dbReference>
<dbReference type="InterPro" id="IPR013534">
    <property type="entry name" value="Starch_synth_cat_dom"/>
</dbReference>
<evidence type="ECO:0000256" key="4">
    <source>
        <dbReference type="ARBA" id="ARBA00010281"/>
    </source>
</evidence>
<dbReference type="PANTHER" id="PTHR45825">
    <property type="entry name" value="GRANULE-BOUND STARCH SYNTHASE 1, CHLOROPLASTIC/AMYLOPLASTIC"/>
    <property type="match status" value="1"/>
</dbReference>
<comment type="similarity">
    <text evidence="4 8">Belongs to the glycosyltransferase 1 family. Bacterial/plant glycogen synthase subfamily.</text>
</comment>
<comment type="catalytic activity">
    <reaction evidence="1 8">
        <text>[(1-&gt;4)-alpha-D-glucosyl](n) + ADP-alpha-D-glucose = [(1-&gt;4)-alpha-D-glucosyl](n+1) + ADP + H(+)</text>
        <dbReference type="Rhea" id="RHEA:18189"/>
        <dbReference type="Rhea" id="RHEA-COMP:9584"/>
        <dbReference type="Rhea" id="RHEA-COMP:9587"/>
        <dbReference type="ChEBI" id="CHEBI:15378"/>
        <dbReference type="ChEBI" id="CHEBI:15444"/>
        <dbReference type="ChEBI" id="CHEBI:57498"/>
        <dbReference type="ChEBI" id="CHEBI:456216"/>
        <dbReference type="EC" id="2.4.1.21"/>
    </reaction>
</comment>
<evidence type="ECO:0000256" key="2">
    <source>
        <dbReference type="ARBA" id="ARBA00002764"/>
    </source>
</evidence>
<dbReference type="Pfam" id="PF00534">
    <property type="entry name" value="Glycos_transf_1"/>
    <property type="match status" value="1"/>
</dbReference>
<dbReference type="SUPFAM" id="SSF53756">
    <property type="entry name" value="UDP-Glycosyltransferase/glycogen phosphorylase"/>
    <property type="match status" value="1"/>
</dbReference>